<evidence type="ECO:0000256" key="1">
    <source>
        <dbReference type="SAM" id="MobiDB-lite"/>
    </source>
</evidence>
<name>A0A151K2N7_9HYME</name>
<feature type="non-terminal residue" evidence="3">
    <location>
        <position position="1"/>
    </location>
</feature>
<keyword evidence="4" id="KW-1185">Reference proteome</keyword>
<organism evidence="3 4">
    <name type="scientific">Trachymyrmex cornetzi</name>
    <dbReference type="NCBI Taxonomy" id="471704"/>
    <lineage>
        <taxon>Eukaryota</taxon>
        <taxon>Metazoa</taxon>
        <taxon>Ecdysozoa</taxon>
        <taxon>Arthropoda</taxon>
        <taxon>Hexapoda</taxon>
        <taxon>Insecta</taxon>
        <taxon>Pterygota</taxon>
        <taxon>Neoptera</taxon>
        <taxon>Endopterygota</taxon>
        <taxon>Hymenoptera</taxon>
        <taxon>Apocrita</taxon>
        <taxon>Aculeata</taxon>
        <taxon>Formicoidea</taxon>
        <taxon>Formicidae</taxon>
        <taxon>Myrmicinae</taxon>
        <taxon>Trachymyrmex</taxon>
    </lineage>
</organism>
<accession>A0A151K2N7</accession>
<reference evidence="3 4" key="1">
    <citation type="submission" date="2015-09" db="EMBL/GenBank/DDBJ databases">
        <title>Trachymyrmex cornetzi WGS genome.</title>
        <authorList>
            <person name="Nygaard S."/>
            <person name="Hu H."/>
            <person name="Boomsma J."/>
            <person name="Zhang G."/>
        </authorList>
    </citation>
    <scope>NUCLEOTIDE SEQUENCE [LARGE SCALE GENOMIC DNA]</scope>
    <source>
        <strain evidence="3">Tcor2-1</strain>
        <tissue evidence="3">Whole body</tissue>
    </source>
</reference>
<dbReference type="Proteomes" id="UP000078492">
    <property type="component" value="Unassembled WGS sequence"/>
</dbReference>
<keyword evidence="2" id="KW-1133">Transmembrane helix</keyword>
<keyword evidence="2" id="KW-0472">Membrane</keyword>
<feature type="compositionally biased region" description="Pro residues" evidence="1">
    <location>
        <begin position="1"/>
        <end position="13"/>
    </location>
</feature>
<evidence type="ECO:0000313" key="3">
    <source>
        <dbReference type="EMBL" id="KYN50394.1"/>
    </source>
</evidence>
<sequence>SPPPPPNRPPPHLCHPSTQFLQPKRQSVPPLPPHQPLPPPQQSILQEIVIITPHQINRGITRTRYEINNREALIELMLDFLLLFGESILADRDILFLIFAGLHERDILLPLLIILFKIIGLSEFHFRRLNTTQC</sequence>
<proteinExistence type="predicted"/>
<feature type="compositionally biased region" description="Pro residues" evidence="1">
    <location>
        <begin position="29"/>
        <end position="40"/>
    </location>
</feature>
<protein>
    <submittedName>
        <fullName evidence="3">Uncharacterized protein</fullName>
    </submittedName>
</protein>
<feature type="region of interest" description="Disordered" evidence="1">
    <location>
        <begin position="1"/>
        <end position="40"/>
    </location>
</feature>
<gene>
    <name evidence="3" type="ORF">ALC57_00031</name>
</gene>
<keyword evidence="2" id="KW-0812">Transmembrane</keyword>
<feature type="transmembrane region" description="Helical" evidence="2">
    <location>
        <begin position="107"/>
        <end position="126"/>
    </location>
</feature>
<evidence type="ECO:0000313" key="4">
    <source>
        <dbReference type="Proteomes" id="UP000078492"/>
    </source>
</evidence>
<evidence type="ECO:0000256" key="2">
    <source>
        <dbReference type="SAM" id="Phobius"/>
    </source>
</evidence>
<comment type="caution">
    <text evidence="3">The sequence shown here is derived from an EMBL/GenBank/DDBJ whole genome shotgun (WGS) entry which is preliminary data.</text>
</comment>
<dbReference type="EMBL" id="LKEY01013702">
    <property type="protein sequence ID" value="KYN50394.1"/>
    <property type="molecule type" value="Genomic_DNA"/>
</dbReference>
<dbReference type="AlphaFoldDB" id="A0A151K2N7"/>
<feature type="compositionally biased region" description="Polar residues" evidence="1">
    <location>
        <begin position="16"/>
        <end position="25"/>
    </location>
</feature>